<dbReference type="AlphaFoldDB" id="A0A1G9LGJ7"/>
<proteinExistence type="predicted"/>
<dbReference type="Proteomes" id="UP000198680">
    <property type="component" value="Unassembled WGS sequence"/>
</dbReference>
<dbReference type="RefSeq" id="WP_139176988.1">
    <property type="nucleotide sequence ID" value="NZ_FNHE01000001.1"/>
</dbReference>
<sequence length="239" mass="23696">MTRLRPRRALLRAAVAVVLPAVVAGCGPSPDDAQPAAPTPAPPSSAAPATSAAAEPRTFAAVGDSITAGATDVSQPLVGDRVQGDASWLPAAEQESGLDLVAGWAIPGATTADMLAGVERTDWTADVLVVMAGTNDLVRGLPWEQSAADIEGVVAAAGAPTVVVVAIAPNDPRAAARNGYNAALADLASRNGWTYLDPWGEVDAGGAFAFGASPDGVHPTPAVAAAVGGRIGRSLAALG</sequence>
<reference evidence="5" key="1">
    <citation type="submission" date="2016-10" db="EMBL/GenBank/DDBJ databases">
        <authorList>
            <person name="Varghese N."/>
            <person name="Submissions S."/>
        </authorList>
    </citation>
    <scope>NUCLEOTIDE SEQUENCE [LARGE SCALE GENOMIC DNA]</scope>
    <source>
        <strain evidence="5">DSM 45419</strain>
    </source>
</reference>
<dbReference type="InterPro" id="IPR006311">
    <property type="entry name" value="TAT_signal"/>
</dbReference>
<evidence type="ECO:0000313" key="5">
    <source>
        <dbReference type="Proteomes" id="UP000198680"/>
    </source>
</evidence>
<evidence type="ECO:0000313" key="4">
    <source>
        <dbReference type="EMBL" id="SDL61016.1"/>
    </source>
</evidence>
<dbReference type="PROSITE" id="PS51257">
    <property type="entry name" value="PROKAR_LIPOPROTEIN"/>
    <property type="match status" value="1"/>
</dbReference>
<protein>
    <submittedName>
        <fullName evidence="4">Lysophospholipase L1</fullName>
    </submittedName>
</protein>
<dbReference type="Gene3D" id="3.40.50.1110">
    <property type="entry name" value="SGNH hydrolase"/>
    <property type="match status" value="1"/>
</dbReference>
<dbReference type="Pfam" id="PF13472">
    <property type="entry name" value="Lipase_GDSL_2"/>
    <property type="match status" value="1"/>
</dbReference>
<dbReference type="SUPFAM" id="SSF52266">
    <property type="entry name" value="SGNH hydrolase"/>
    <property type="match status" value="1"/>
</dbReference>
<keyword evidence="5" id="KW-1185">Reference proteome</keyword>
<keyword evidence="2" id="KW-0732">Signal</keyword>
<gene>
    <name evidence="4" type="ORF">SAMN05660642_00417</name>
</gene>
<dbReference type="InterPro" id="IPR013830">
    <property type="entry name" value="SGNH_hydro"/>
</dbReference>
<feature type="domain" description="SGNH hydrolase-type esterase" evidence="3">
    <location>
        <begin position="61"/>
        <end position="223"/>
    </location>
</feature>
<evidence type="ECO:0000256" key="2">
    <source>
        <dbReference type="SAM" id="SignalP"/>
    </source>
</evidence>
<name>A0A1G9LGJ7_9ACTN</name>
<feature type="region of interest" description="Disordered" evidence="1">
    <location>
        <begin position="30"/>
        <end position="54"/>
    </location>
</feature>
<feature type="signal peptide" evidence="2">
    <location>
        <begin position="1"/>
        <end position="24"/>
    </location>
</feature>
<dbReference type="InterPro" id="IPR036514">
    <property type="entry name" value="SGNH_hydro_sf"/>
</dbReference>
<dbReference type="EMBL" id="FNHE01000001">
    <property type="protein sequence ID" value="SDL61016.1"/>
    <property type="molecule type" value="Genomic_DNA"/>
</dbReference>
<dbReference type="PROSITE" id="PS51318">
    <property type="entry name" value="TAT"/>
    <property type="match status" value="1"/>
</dbReference>
<feature type="chain" id="PRO_5039352606" evidence="2">
    <location>
        <begin position="25"/>
        <end position="239"/>
    </location>
</feature>
<dbReference type="OrthoDB" id="3239155at2"/>
<organism evidence="4 5">
    <name type="scientific">Geodermatophilus siccatus</name>
    <dbReference type="NCBI Taxonomy" id="1137991"/>
    <lineage>
        <taxon>Bacteria</taxon>
        <taxon>Bacillati</taxon>
        <taxon>Actinomycetota</taxon>
        <taxon>Actinomycetes</taxon>
        <taxon>Geodermatophilales</taxon>
        <taxon>Geodermatophilaceae</taxon>
        <taxon>Geodermatophilus</taxon>
    </lineage>
</organism>
<evidence type="ECO:0000259" key="3">
    <source>
        <dbReference type="Pfam" id="PF13472"/>
    </source>
</evidence>
<dbReference type="STRING" id="1137991.SAMN05660642_00417"/>
<accession>A0A1G9LGJ7</accession>
<dbReference type="CDD" id="cd00229">
    <property type="entry name" value="SGNH_hydrolase"/>
    <property type="match status" value="1"/>
</dbReference>
<evidence type="ECO:0000256" key="1">
    <source>
        <dbReference type="SAM" id="MobiDB-lite"/>
    </source>
</evidence>